<keyword evidence="2" id="KW-1185">Reference proteome</keyword>
<reference evidence="2" key="1">
    <citation type="journal article" date="2019" name="Int. J. Syst. Evol. Microbiol.">
        <title>The Global Catalogue of Microorganisms (GCM) 10K type strain sequencing project: providing services to taxonomists for standard genome sequencing and annotation.</title>
        <authorList>
            <consortium name="The Broad Institute Genomics Platform"/>
            <consortium name="The Broad Institute Genome Sequencing Center for Infectious Disease"/>
            <person name="Wu L."/>
            <person name="Ma J."/>
        </authorList>
    </citation>
    <scope>NUCLEOTIDE SEQUENCE [LARGE SCALE GENOMIC DNA]</scope>
    <source>
        <strain evidence="2">CGMCC 1.15043</strain>
    </source>
</reference>
<sequence length="48" mass="5512">MHMIRKGRSNEIIRLSFLQLEPGKVGDWGKAAWIGCEVVFGELRPAKW</sequence>
<accession>A0ABQ1ERE9</accession>
<name>A0ABQ1ERE9_9BACL</name>
<organism evidence="1 2">
    <name type="scientific">Paenibacillus marchantiophytorum</name>
    <dbReference type="NCBI Taxonomy" id="1619310"/>
    <lineage>
        <taxon>Bacteria</taxon>
        <taxon>Bacillati</taxon>
        <taxon>Bacillota</taxon>
        <taxon>Bacilli</taxon>
        <taxon>Bacillales</taxon>
        <taxon>Paenibacillaceae</taxon>
        <taxon>Paenibacillus</taxon>
    </lineage>
</organism>
<comment type="caution">
    <text evidence="1">The sequence shown here is derived from an EMBL/GenBank/DDBJ whole genome shotgun (WGS) entry which is preliminary data.</text>
</comment>
<evidence type="ECO:0000313" key="1">
    <source>
        <dbReference type="EMBL" id="GFZ82648.1"/>
    </source>
</evidence>
<evidence type="ECO:0000313" key="2">
    <source>
        <dbReference type="Proteomes" id="UP000615455"/>
    </source>
</evidence>
<protein>
    <submittedName>
        <fullName evidence="1">Uncharacterized protein</fullName>
    </submittedName>
</protein>
<proteinExistence type="predicted"/>
<dbReference type="EMBL" id="BMHE01000014">
    <property type="protein sequence ID" value="GFZ82648.1"/>
    <property type="molecule type" value="Genomic_DNA"/>
</dbReference>
<dbReference type="RefSeq" id="WP_189012730.1">
    <property type="nucleotide sequence ID" value="NZ_BMHE01000014.1"/>
</dbReference>
<dbReference type="Proteomes" id="UP000615455">
    <property type="component" value="Unassembled WGS sequence"/>
</dbReference>
<gene>
    <name evidence="1" type="ORF">GCM10008018_30610</name>
</gene>